<protein>
    <submittedName>
        <fullName evidence="1">Uncharacterized protein</fullName>
    </submittedName>
</protein>
<gene>
    <name evidence="1" type="ORF">L3Q82_026578</name>
</gene>
<accession>A0ACB8WI25</accession>
<organism evidence="1 2">
    <name type="scientific">Scortum barcoo</name>
    <name type="common">barcoo grunter</name>
    <dbReference type="NCBI Taxonomy" id="214431"/>
    <lineage>
        <taxon>Eukaryota</taxon>
        <taxon>Metazoa</taxon>
        <taxon>Chordata</taxon>
        <taxon>Craniata</taxon>
        <taxon>Vertebrata</taxon>
        <taxon>Euteleostomi</taxon>
        <taxon>Actinopterygii</taxon>
        <taxon>Neopterygii</taxon>
        <taxon>Teleostei</taxon>
        <taxon>Neoteleostei</taxon>
        <taxon>Acanthomorphata</taxon>
        <taxon>Eupercaria</taxon>
        <taxon>Centrarchiformes</taxon>
        <taxon>Terapontoidei</taxon>
        <taxon>Terapontidae</taxon>
        <taxon>Scortum</taxon>
    </lineage>
</organism>
<comment type="caution">
    <text evidence="1">The sequence shown here is derived from an EMBL/GenBank/DDBJ whole genome shotgun (WGS) entry which is preliminary data.</text>
</comment>
<reference evidence="1" key="1">
    <citation type="submission" date="2022-04" db="EMBL/GenBank/DDBJ databases">
        <title>Jade perch genome.</title>
        <authorList>
            <person name="Chao B."/>
        </authorList>
    </citation>
    <scope>NUCLEOTIDE SEQUENCE</scope>
    <source>
        <strain evidence="1">CB-2022</strain>
    </source>
</reference>
<sequence length="1133" mass="126770">MGGTQAIMLDTELQWSEALANNNIRAIICWLRKLTAEGEVDVEEILSTFSCWVQRTSEFAEKELLTLCFSRCQGLWMFLDRRSFTRVHMLLQRLRNLLTLAQWARRQLSSAHLWHGVGVPCVVCRDTFGSSDVRRGCWNREHRALKQHIWLGRLVQWWGIMGLLPKYPEAHEVKRIAQMWKEMNHSHRKACPDTPGPPMDLLLSPKAAVPSLPWQHRSIIHCLLTRKQPQLALRYLHWTRPAIECVEDAKLCADVLLQNSCVPEAWALLKRGQTESDDMVMYFLQACNKFGLSEEALKCIPAGYNVGKSLVIKLNVCSKDNSSLKLPSANNLCQGEGDNVNGTETTQSQSPLMKKDFILYNHSAGKPPCPLSAKLYQAQRVNTLSPEELVQLVRKAVMEVRKPHPKISDVVWPEHTGRKSHSREMFLSTQALRHLTPSPAPMDMVEETEPTAHTDEKEEEQPVQNQQPESPEHISFSEDLSVSSVTSASSPLLRWDRPNVYESTVTLQRISSLLTDGENQSREEEDEEEDSRTPSPDCLEQRATLDGATGPFLLGDLDKDTFAELGLSAEEGEEDFGIHVFSSLDFLSVDAVKRINLPSLLYSNEDSQQVPNECEPQVESRSFLSPDEKMACCKDVFEEYVHGPQDVVRLWSSAVSLNREDQSDYIPYEISSFSDAATLDCLLEEEGHQKTYEHHQQGEAVGRFNLGFSCAMSETTQDLLTDPQQSLLSEDPVASCSRAISLLTPACSSISLTQLQQISGSSLTPSTICNTKTASVPSDTTDEGSPEVQLKTDEPCVRSAWLDHCKKGGWWKQDLETCGDSSALLPGTEPGAALPSDIDKRHSFVLSQPYSHGLADFTAMQKGDNRGGKQADKEEPAGWSGLGRGSQAAVPPGRREQKRETEKMALDNLIFAQCILYFLAFVFGFIAVVPLSENTEDFGGKCLLFTRGMWQNENITVSKQRFIVEEWGPESSCSFITFVGIASLILSAVQAWRLLFFLCKGHDDSIFNAFLNLLISSLVVFTVFLSSTIVSVGFNMWCDAVTESGTLPSSCEDLQDTDLELGLNNSAFYDQFAIAQFGLWAAWLTWLGIAVIAFLKVYHNYRQEDLLDSLIHEKDLLLGRSSRRSSDLKTGLI</sequence>
<dbReference type="EMBL" id="CM041539">
    <property type="protein sequence ID" value="KAI3367730.1"/>
    <property type="molecule type" value="Genomic_DNA"/>
</dbReference>
<proteinExistence type="predicted"/>
<evidence type="ECO:0000313" key="2">
    <source>
        <dbReference type="Proteomes" id="UP000831701"/>
    </source>
</evidence>
<name>A0ACB8WI25_9TELE</name>
<dbReference type="Proteomes" id="UP000831701">
    <property type="component" value="Chromosome 9"/>
</dbReference>
<keyword evidence="2" id="KW-1185">Reference proteome</keyword>
<evidence type="ECO:0000313" key="1">
    <source>
        <dbReference type="EMBL" id="KAI3367730.1"/>
    </source>
</evidence>